<dbReference type="Proteomes" id="UP000018291">
    <property type="component" value="Unassembled WGS sequence"/>
</dbReference>
<dbReference type="HOGENOM" id="CLU_769336_0_0_11"/>
<dbReference type="STRING" id="1229780.BN381_70070"/>
<dbReference type="InterPro" id="IPR000073">
    <property type="entry name" value="AB_hydrolase_1"/>
</dbReference>
<protein>
    <submittedName>
        <fullName evidence="3">Putative Alpha/beta hydrolase fold</fullName>
    </submittedName>
</protein>
<dbReference type="GO" id="GO:0016787">
    <property type="term" value="F:hydrolase activity"/>
    <property type="evidence" value="ECO:0007669"/>
    <property type="project" value="UniProtKB-KW"/>
</dbReference>
<reference evidence="3 4" key="1">
    <citation type="journal article" date="2013" name="ISME J.">
        <title>Metabolic model for the filamentous 'Candidatus Microthrix parvicella' based on genomic and metagenomic analyses.</title>
        <authorList>
            <person name="Jon McIlroy S."/>
            <person name="Kristiansen R."/>
            <person name="Albertsen M."/>
            <person name="Michael Karst S."/>
            <person name="Rossetti S."/>
            <person name="Lund Nielsen J."/>
            <person name="Tandoi V."/>
            <person name="James Seviour R."/>
            <person name="Nielsen P.H."/>
        </authorList>
    </citation>
    <scope>NUCLEOTIDE SEQUENCE [LARGE SCALE GENOMIC DNA]</scope>
    <source>
        <strain evidence="3 4">RN1</strain>
    </source>
</reference>
<dbReference type="AlphaFoldDB" id="R4Z6J7"/>
<evidence type="ECO:0000313" key="3">
    <source>
        <dbReference type="EMBL" id="CCM65371.1"/>
    </source>
</evidence>
<dbReference type="PANTHER" id="PTHR43329">
    <property type="entry name" value="EPOXIDE HYDROLASE"/>
    <property type="match status" value="1"/>
</dbReference>
<evidence type="ECO:0000256" key="1">
    <source>
        <dbReference type="ARBA" id="ARBA00022801"/>
    </source>
</evidence>
<evidence type="ECO:0000259" key="2">
    <source>
        <dbReference type="Pfam" id="PF12697"/>
    </source>
</evidence>
<comment type="caution">
    <text evidence="3">The sequence shown here is derived from an EMBL/GenBank/DDBJ whole genome shotgun (WGS) entry which is preliminary data.</text>
</comment>
<dbReference type="EMBL" id="CANL01000067">
    <property type="protein sequence ID" value="CCM65371.1"/>
    <property type="molecule type" value="Genomic_DNA"/>
</dbReference>
<dbReference type="PRINTS" id="PR00412">
    <property type="entry name" value="EPOXHYDRLASE"/>
</dbReference>
<accession>R4Z6J7</accession>
<keyword evidence="1 3" id="KW-0378">Hydrolase</keyword>
<organism evidence="3 4">
    <name type="scientific">Candidatus Neomicrothrix parvicella RN1</name>
    <dbReference type="NCBI Taxonomy" id="1229780"/>
    <lineage>
        <taxon>Bacteria</taxon>
        <taxon>Bacillati</taxon>
        <taxon>Actinomycetota</taxon>
        <taxon>Acidimicrobiia</taxon>
        <taxon>Acidimicrobiales</taxon>
        <taxon>Microthrixaceae</taxon>
        <taxon>Candidatus Neomicrothrix</taxon>
    </lineage>
</organism>
<dbReference type="RefSeq" id="WP_012230041.1">
    <property type="nucleotide sequence ID" value="NZ_HG422565.1"/>
</dbReference>
<dbReference type="InterPro" id="IPR029058">
    <property type="entry name" value="AB_hydrolase_fold"/>
</dbReference>
<dbReference type="SUPFAM" id="SSF53474">
    <property type="entry name" value="alpha/beta-Hydrolases"/>
    <property type="match status" value="1"/>
</dbReference>
<feature type="domain" description="AB hydrolase-1" evidence="2">
    <location>
        <begin position="60"/>
        <end position="314"/>
    </location>
</feature>
<dbReference type="eggNOG" id="COG2267">
    <property type="taxonomic scope" value="Bacteria"/>
</dbReference>
<proteinExistence type="predicted"/>
<dbReference type="Pfam" id="PF12697">
    <property type="entry name" value="Abhydrolase_6"/>
    <property type="match status" value="1"/>
</dbReference>
<sequence>MSDTSTVPPADDDEQAPRPITEAVAGAFAGARRPDRRRRVNSSGVNISVVEWGDADGPPLLMAHGGFDFAETLNGFAPLLADAGWRVVSWDQRGHGDSDHADLYSFQADIRDAAAVLHSTTDRAIPWIGHSKGGVLTMQLSEVMPHRVSHLINLDGLPSRRFVPDVAEQRNAMMSEAALAWLNHRASLEGKQRRPGTIEGLARRRARMNIRMSPEWLQYLVTVGAREDDDGWRWKIDPTLRMGGLGPWRPEWSMARLPALGVPFLGVLGLELEEMGWGTRPGDVDAYLPPGARFETLDGVGHFVHIEAPELVADMIGEFLS</sequence>
<dbReference type="InterPro" id="IPR000639">
    <property type="entry name" value="Epox_hydrolase-like"/>
</dbReference>
<gene>
    <name evidence="3" type="ORF">BN381_70070</name>
</gene>
<dbReference type="Gene3D" id="3.40.50.1820">
    <property type="entry name" value="alpha/beta hydrolase"/>
    <property type="match status" value="1"/>
</dbReference>
<keyword evidence="4" id="KW-1185">Reference proteome</keyword>
<name>R4Z6J7_9ACTN</name>
<evidence type="ECO:0000313" key="4">
    <source>
        <dbReference type="Proteomes" id="UP000018291"/>
    </source>
</evidence>